<evidence type="ECO:0000313" key="5">
    <source>
        <dbReference type="Proteomes" id="UP000198379"/>
    </source>
</evidence>
<protein>
    <submittedName>
        <fullName evidence="4">TrkA-N domain-containing protein</fullName>
    </submittedName>
</protein>
<dbReference type="OrthoDB" id="1391033at2"/>
<feature type="chain" id="PRO_5012647203" evidence="2">
    <location>
        <begin position="22"/>
        <end position="764"/>
    </location>
</feature>
<feature type="signal peptide" evidence="2">
    <location>
        <begin position="1"/>
        <end position="21"/>
    </location>
</feature>
<feature type="transmembrane region" description="Helical" evidence="1">
    <location>
        <begin position="348"/>
        <end position="368"/>
    </location>
</feature>
<gene>
    <name evidence="4" type="ORF">SAMN06265376_101797</name>
</gene>
<dbReference type="InterPro" id="IPR036291">
    <property type="entry name" value="NAD(P)-bd_dom_sf"/>
</dbReference>
<dbReference type="AlphaFoldDB" id="A0A238W8A3"/>
<sequence>MRRFKNISFLFFLCLFQFVNSQVAKKQYILSSGSMGGNYNKTGALITKALDSIYPHFQFINIESSGSLENIQQLDNRFADFAIVQRDVLLENIYDEVNGIKNVEIILPLFEEKLLVYTQKSLAIDSSLVQGCKKFKKIGFTSKTGYSFKIFEKICRLLNVNLNDIEIVEGTYPVLSQSLIDGSIDALITFSLPIQNLETNKKIGLVNLSNSEIQLIISKINNVSPITIESDNKKKTIGSWTFFVGLDKSIEDIHESSKKAISQSLFEATKSDKSVIAESIKGSVIYFQNKENHGFIYGIPMSTTTGELLHYTTWDIAKITLLFSIFLIGGIVLYILRKQLVKIDMLIIWIRYKHIILGIFVICILYYISVEGLLMAESSFYKKLGIKSKVLNLTKTDLHFWIIITNLTGNNNNIFPLSYIGQLMLSFSSYILIVGSIIIGFCEYIIYKFNKKRKQGLMQFNTKNHIIVIGWKSTTSKFLEELIRAKNSYKKKLGKIIAIVENPSQILEDYPEIKKLQEKRYVEFVAGDATDEIVLKKANIENANTVVILSENTTKEADQKTLLRSLAISRYCRKKMLEKTSHLKEATSQYEKHEVDKYIDSIYIIAELNDQKYTEDLKKSDVNEIINSSVYSKNIITQSLLNHGVSKVLDEVLNYNEFNEFYTIDLKLQKFKSLVHKTYDQLIPILRNQGILLIGVRVVYHNTNDQEIIDEEALKQLLDEEGLKRQIIVNPTNQIEKERKTDDDDQLIVFCTGASVLEKAFVDI</sequence>
<dbReference type="InterPro" id="IPR050721">
    <property type="entry name" value="Trk_Ktr_HKT_K-transport"/>
</dbReference>
<feature type="transmembrane region" description="Helical" evidence="1">
    <location>
        <begin position="427"/>
        <end position="447"/>
    </location>
</feature>
<dbReference type="PANTHER" id="PTHR43833:SF9">
    <property type="entry name" value="POTASSIUM CHANNEL PROTEIN YUGO-RELATED"/>
    <property type="match status" value="1"/>
</dbReference>
<keyword evidence="5" id="KW-1185">Reference proteome</keyword>
<dbReference type="PANTHER" id="PTHR43833">
    <property type="entry name" value="POTASSIUM CHANNEL PROTEIN 2-RELATED-RELATED"/>
    <property type="match status" value="1"/>
</dbReference>
<accession>A0A238W8A3</accession>
<dbReference type="PROSITE" id="PS51201">
    <property type="entry name" value="RCK_N"/>
    <property type="match status" value="1"/>
</dbReference>
<organism evidence="4 5">
    <name type="scientific">Dokdonia pacifica</name>
    <dbReference type="NCBI Taxonomy" id="1627892"/>
    <lineage>
        <taxon>Bacteria</taxon>
        <taxon>Pseudomonadati</taxon>
        <taxon>Bacteroidota</taxon>
        <taxon>Flavobacteriia</taxon>
        <taxon>Flavobacteriales</taxon>
        <taxon>Flavobacteriaceae</taxon>
        <taxon>Dokdonia</taxon>
    </lineage>
</organism>
<evidence type="ECO:0000313" key="4">
    <source>
        <dbReference type="EMBL" id="SNR42780.1"/>
    </source>
</evidence>
<dbReference type="Pfam" id="PF16868">
    <property type="entry name" value="NMT1_3"/>
    <property type="match status" value="1"/>
</dbReference>
<dbReference type="InterPro" id="IPR011852">
    <property type="entry name" value="TRAP_TAXI"/>
</dbReference>
<dbReference type="Proteomes" id="UP000198379">
    <property type="component" value="Unassembled WGS sequence"/>
</dbReference>
<dbReference type="Gene3D" id="3.40.50.720">
    <property type="entry name" value="NAD(P)-binding Rossmann-like Domain"/>
    <property type="match status" value="1"/>
</dbReference>
<dbReference type="RefSeq" id="WP_143337043.1">
    <property type="nucleotide sequence ID" value="NZ_BMEP01000002.1"/>
</dbReference>
<dbReference type="GO" id="GO:0006813">
    <property type="term" value="P:potassium ion transport"/>
    <property type="evidence" value="ECO:0007669"/>
    <property type="project" value="InterPro"/>
</dbReference>
<feature type="transmembrane region" description="Helical" evidence="1">
    <location>
        <begin position="316"/>
        <end position="336"/>
    </location>
</feature>
<dbReference type="InterPro" id="IPR003148">
    <property type="entry name" value="RCK_N"/>
</dbReference>
<dbReference type="Gene3D" id="3.40.190.10">
    <property type="entry name" value="Periplasmic binding protein-like II"/>
    <property type="match status" value="2"/>
</dbReference>
<dbReference type="EMBL" id="FZNY01000001">
    <property type="protein sequence ID" value="SNR42780.1"/>
    <property type="molecule type" value="Genomic_DNA"/>
</dbReference>
<dbReference type="SUPFAM" id="SSF51735">
    <property type="entry name" value="NAD(P)-binding Rossmann-fold domains"/>
    <property type="match status" value="1"/>
</dbReference>
<feature type="domain" description="RCK N-terminal" evidence="3">
    <location>
        <begin position="463"/>
        <end position="626"/>
    </location>
</feature>
<evidence type="ECO:0000259" key="3">
    <source>
        <dbReference type="PROSITE" id="PS51201"/>
    </source>
</evidence>
<keyword evidence="1" id="KW-1133">Transmembrane helix</keyword>
<evidence type="ECO:0000256" key="2">
    <source>
        <dbReference type="SAM" id="SignalP"/>
    </source>
</evidence>
<keyword evidence="1" id="KW-0472">Membrane</keyword>
<proteinExistence type="predicted"/>
<dbReference type="SUPFAM" id="SSF53850">
    <property type="entry name" value="Periplasmic binding protein-like II"/>
    <property type="match status" value="1"/>
</dbReference>
<keyword evidence="2" id="KW-0732">Signal</keyword>
<evidence type="ECO:0000256" key="1">
    <source>
        <dbReference type="SAM" id="Phobius"/>
    </source>
</evidence>
<keyword evidence="1" id="KW-0812">Transmembrane</keyword>
<reference evidence="4 5" key="1">
    <citation type="submission" date="2017-06" db="EMBL/GenBank/DDBJ databases">
        <authorList>
            <person name="Kim H.J."/>
            <person name="Triplett B.A."/>
        </authorList>
    </citation>
    <scope>NUCLEOTIDE SEQUENCE [LARGE SCALE GENOMIC DNA]</scope>
    <source>
        <strain evidence="4 5">DSM 25597</strain>
    </source>
</reference>
<name>A0A238W8A3_9FLAO</name>
<dbReference type="Pfam" id="PF22614">
    <property type="entry name" value="Slo-like_RCK"/>
    <property type="match status" value="1"/>
</dbReference>